<dbReference type="Proteomes" id="UP000287470">
    <property type="component" value="Unassembled WGS sequence"/>
</dbReference>
<sequence>MDSTSQTEERIVRKVAQRLAGQLAATFRQRDTVTMRRATVTAIHLDEGILTADLDMAGTTLHGVPMTIDCAAVENGDRVMVETYAHQSIVTGVLARSSDKYEFVRSVQWKPPYGETSIRLYRVGNMVCATGLVKFMASGEINDSKHNEIVPAGYRPAVDDATIVSGARSTLCFSVKKNGTVYGRGNSNGAYTSLTGSWGTLDPLPI</sequence>
<evidence type="ECO:0000313" key="2">
    <source>
        <dbReference type="Proteomes" id="UP000287470"/>
    </source>
</evidence>
<comment type="caution">
    <text evidence="1">The sequence shown here is derived from an EMBL/GenBank/DDBJ whole genome shotgun (WGS) entry which is preliminary data.</text>
</comment>
<keyword evidence="2" id="KW-1185">Reference proteome</keyword>
<dbReference type="AlphaFoldDB" id="A0A430FJH2"/>
<proteinExistence type="predicted"/>
<reference evidence="1 2" key="1">
    <citation type="submission" date="2018-09" db="EMBL/GenBank/DDBJ databases">
        <title>Characterization of the phylogenetic diversity of five novel species belonging to the genus Bifidobacterium.</title>
        <authorList>
            <person name="Lugli G.A."/>
            <person name="Duranti S."/>
            <person name="Milani C."/>
        </authorList>
    </citation>
    <scope>NUCLEOTIDE SEQUENCE [LARGE SCALE GENOMIC DNA]</scope>
    <source>
        <strain evidence="1 2">2033B</strain>
    </source>
</reference>
<gene>
    <name evidence="1" type="ORF">D2E24_1705</name>
</gene>
<organism evidence="1 2">
    <name type="scientific">Bifidobacterium samirii</name>
    <dbReference type="NCBI Taxonomy" id="2306974"/>
    <lineage>
        <taxon>Bacteria</taxon>
        <taxon>Bacillati</taxon>
        <taxon>Actinomycetota</taxon>
        <taxon>Actinomycetes</taxon>
        <taxon>Bifidobacteriales</taxon>
        <taxon>Bifidobacteriaceae</taxon>
        <taxon>Bifidobacterium</taxon>
    </lineage>
</organism>
<dbReference type="RefSeq" id="WP_125968955.1">
    <property type="nucleotide sequence ID" value="NZ_QXGK01000020.1"/>
</dbReference>
<accession>A0A430FJH2</accession>
<name>A0A430FJH2_9BIFI</name>
<dbReference type="OrthoDB" id="23204at31953"/>
<evidence type="ECO:0000313" key="1">
    <source>
        <dbReference type="EMBL" id="RSX53034.1"/>
    </source>
</evidence>
<dbReference type="EMBL" id="QXGK01000020">
    <property type="protein sequence ID" value="RSX53034.1"/>
    <property type="molecule type" value="Genomic_DNA"/>
</dbReference>
<protein>
    <submittedName>
        <fullName evidence="1">Uncharacterized protein</fullName>
    </submittedName>
</protein>